<name>A0ABS5VX46_9BACT</name>
<feature type="transmembrane region" description="Helical" evidence="1">
    <location>
        <begin position="53"/>
        <end position="72"/>
    </location>
</feature>
<organism evidence="2 3">
    <name type="scientific">Chryseosolibacter indicus</name>
    <dbReference type="NCBI Taxonomy" id="2782351"/>
    <lineage>
        <taxon>Bacteria</taxon>
        <taxon>Pseudomonadati</taxon>
        <taxon>Bacteroidota</taxon>
        <taxon>Cytophagia</taxon>
        <taxon>Cytophagales</taxon>
        <taxon>Chryseotaleaceae</taxon>
        <taxon>Chryseosolibacter</taxon>
    </lineage>
</organism>
<sequence>MNYYLLIASIVAAVICLSHSVFGEIKIIRPIQKLDNLPIVLGSILATKQTLRLAWHVTSVLGLGSAAIFFYYSSEVNISPEGTFVLKTLSFTYFVAFLISLICSKAKHPSWAALVIVSILVWIGSSGG</sequence>
<protein>
    <submittedName>
        <fullName evidence="2">Uncharacterized protein</fullName>
    </submittedName>
</protein>
<dbReference type="Proteomes" id="UP000772618">
    <property type="component" value="Unassembled WGS sequence"/>
</dbReference>
<gene>
    <name evidence="2" type="ORF">KK060_21195</name>
</gene>
<reference evidence="2 3" key="1">
    <citation type="submission" date="2021-05" db="EMBL/GenBank/DDBJ databases">
        <title>A Polyphasic approach of four new species of the genus Ohtaekwangia: Ohtaekwangia histidinii sp. nov., Ohtaekwangia cretensis sp. nov., Ohtaekwangia indiensis sp. nov., Ohtaekwangia reichenbachii sp. nov. from diverse environment.</title>
        <authorList>
            <person name="Octaviana S."/>
        </authorList>
    </citation>
    <scope>NUCLEOTIDE SEQUENCE [LARGE SCALE GENOMIC DNA]</scope>
    <source>
        <strain evidence="2 3">PWU20</strain>
    </source>
</reference>
<feature type="transmembrane region" description="Helical" evidence="1">
    <location>
        <begin position="108"/>
        <end position="125"/>
    </location>
</feature>
<keyword evidence="1" id="KW-0472">Membrane</keyword>
<keyword evidence="1" id="KW-0812">Transmembrane</keyword>
<evidence type="ECO:0000256" key="1">
    <source>
        <dbReference type="SAM" id="Phobius"/>
    </source>
</evidence>
<keyword evidence="1" id="KW-1133">Transmembrane helix</keyword>
<comment type="caution">
    <text evidence="2">The sequence shown here is derived from an EMBL/GenBank/DDBJ whole genome shotgun (WGS) entry which is preliminary data.</text>
</comment>
<feature type="transmembrane region" description="Helical" evidence="1">
    <location>
        <begin position="84"/>
        <end position="102"/>
    </location>
</feature>
<evidence type="ECO:0000313" key="2">
    <source>
        <dbReference type="EMBL" id="MBT1705821.1"/>
    </source>
</evidence>
<dbReference type="RefSeq" id="WP_254156019.1">
    <property type="nucleotide sequence ID" value="NZ_JAHESD010000069.1"/>
</dbReference>
<proteinExistence type="predicted"/>
<dbReference type="EMBL" id="JAHESD010000069">
    <property type="protein sequence ID" value="MBT1705821.1"/>
    <property type="molecule type" value="Genomic_DNA"/>
</dbReference>
<accession>A0ABS5VX46</accession>
<evidence type="ECO:0000313" key="3">
    <source>
        <dbReference type="Proteomes" id="UP000772618"/>
    </source>
</evidence>
<keyword evidence="3" id="KW-1185">Reference proteome</keyword>